<gene>
    <name evidence="1" type="ORF">SFMTTN_1587</name>
</gene>
<sequence length="126" mass="14323">MSESWIIDDFAAALDQFEAAMQVAPASDLIKAGCIQYFEFTFELAWKSVKILAEQAGLEAGGSPRSCLKTAFAQAWIDDEPLWLEMLEARNRMSHTYHAKDALQVYDRLSHFPRPMRTLLVALRKN</sequence>
<comment type="caution">
    <text evidence="1">The sequence shown here is derived from an EMBL/GenBank/DDBJ whole genome shotgun (WGS) entry which is preliminary data.</text>
</comment>
<dbReference type="GO" id="GO:0016740">
    <property type="term" value="F:transferase activity"/>
    <property type="evidence" value="ECO:0007669"/>
    <property type="project" value="UniProtKB-KW"/>
</dbReference>
<organism evidence="1 2">
    <name type="scientific">Sulfuriferula multivorans</name>
    <dbReference type="NCBI Taxonomy" id="1559896"/>
    <lineage>
        <taxon>Bacteria</taxon>
        <taxon>Pseudomonadati</taxon>
        <taxon>Pseudomonadota</taxon>
        <taxon>Betaproteobacteria</taxon>
        <taxon>Nitrosomonadales</taxon>
        <taxon>Sulfuricellaceae</taxon>
        <taxon>Sulfuriferula</taxon>
    </lineage>
</organism>
<dbReference type="NCBIfam" id="TIGR01987">
    <property type="entry name" value="HI0074"/>
    <property type="match status" value="1"/>
</dbReference>
<proteinExistence type="predicted"/>
<accession>A0A401JDY5</accession>
<keyword evidence="2" id="KW-1185">Reference proteome</keyword>
<evidence type="ECO:0000313" key="2">
    <source>
        <dbReference type="Proteomes" id="UP000286806"/>
    </source>
</evidence>
<name>A0A401JDY5_9PROT</name>
<dbReference type="InterPro" id="IPR010235">
    <property type="entry name" value="HepT"/>
</dbReference>
<dbReference type="RefSeq" id="WP_124704572.1">
    <property type="nucleotide sequence ID" value="NZ_BGOW01000014.1"/>
</dbReference>
<evidence type="ECO:0000313" key="1">
    <source>
        <dbReference type="EMBL" id="GBL45776.1"/>
    </source>
</evidence>
<dbReference type="EMBL" id="BGOW01000014">
    <property type="protein sequence ID" value="GBL45776.1"/>
    <property type="molecule type" value="Genomic_DNA"/>
</dbReference>
<dbReference type="Gene3D" id="1.20.120.330">
    <property type="entry name" value="Nucleotidyltransferases domain 2"/>
    <property type="match status" value="1"/>
</dbReference>
<dbReference type="SUPFAM" id="SSF81593">
    <property type="entry name" value="Nucleotidyltransferase substrate binding subunit/domain"/>
    <property type="match status" value="1"/>
</dbReference>
<dbReference type="OrthoDB" id="9810452at2"/>
<dbReference type="Proteomes" id="UP000286806">
    <property type="component" value="Unassembled WGS sequence"/>
</dbReference>
<dbReference type="AlphaFoldDB" id="A0A401JDY5"/>
<reference evidence="1 2" key="1">
    <citation type="journal article" date="2019" name="Front. Microbiol.">
        <title>Genomes of Neutrophilic Sulfur-Oxidizing Chemolithoautotrophs Representing 9 Proteobacterial Species From 8 Genera.</title>
        <authorList>
            <person name="Watanabe T."/>
            <person name="Kojima H."/>
            <person name="Umezawa K."/>
            <person name="Hori C."/>
            <person name="Takasuka T.E."/>
            <person name="Kato Y."/>
            <person name="Fukui M."/>
        </authorList>
    </citation>
    <scope>NUCLEOTIDE SEQUENCE [LARGE SCALE GENOMIC DNA]</scope>
    <source>
        <strain evidence="1 2">TTN</strain>
    </source>
</reference>
<protein>
    <submittedName>
        <fullName evidence="1">Nucleotidyltransferase</fullName>
    </submittedName>
</protein>
<keyword evidence="1" id="KW-0808">Transferase</keyword>
<dbReference type="Pfam" id="PF08780">
    <property type="entry name" value="NTase_sub_bind"/>
    <property type="match status" value="1"/>
</dbReference>